<feature type="domain" description="CUB" evidence="5">
    <location>
        <begin position="25"/>
        <end position="144"/>
    </location>
</feature>
<feature type="chain" id="PRO_5009308006" evidence="4">
    <location>
        <begin position="22"/>
        <end position="154"/>
    </location>
</feature>
<dbReference type="SMART" id="SM00042">
    <property type="entry name" value="CUB"/>
    <property type="match status" value="1"/>
</dbReference>
<dbReference type="InterPro" id="IPR035914">
    <property type="entry name" value="Sperma_CUB_dom_sf"/>
</dbReference>
<evidence type="ECO:0000259" key="5">
    <source>
        <dbReference type="PROSITE" id="PS01180"/>
    </source>
</evidence>
<dbReference type="Gene3D" id="2.60.120.290">
    <property type="entry name" value="Spermadhesin, CUB domain"/>
    <property type="match status" value="1"/>
</dbReference>
<feature type="signal peptide" evidence="4">
    <location>
        <begin position="1"/>
        <end position="21"/>
    </location>
</feature>
<keyword evidence="4" id="KW-0732">Signal</keyword>
<evidence type="ECO:0000256" key="3">
    <source>
        <dbReference type="PROSITE-ProRule" id="PRU00059"/>
    </source>
</evidence>
<dbReference type="CDD" id="cd00041">
    <property type="entry name" value="CUB"/>
    <property type="match status" value="1"/>
</dbReference>
<sequence>MSELLGLLCILAAFLVGTAFSACDCLDRIIILHNLGDFRLVSSPNYPSPYCPGIDCHWHIVAPDNRSRVQFSADNLDLRKNMDQLILYDFDRPQKIENRTESMRCSGDDLCYYTSRFQYLSIRFKTSSQEEIENFGFQAVVTIRNGGCTVESRN</sequence>
<dbReference type="Pfam" id="PF00431">
    <property type="entry name" value="CUB"/>
    <property type="match status" value="1"/>
</dbReference>
<evidence type="ECO:0000256" key="1">
    <source>
        <dbReference type="ARBA" id="ARBA00022737"/>
    </source>
</evidence>
<dbReference type="InterPro" id="IPR000859">
    <property type="entry name" value="CUB_dom"/>
</dbReference>
<proteinExistence type="predicted"/>
<protein>
    <submittedName>
        <fullName evidence="7">CUB domain-containing protein</fullName>
    </submittedName>
</protein>
<evidence type="ECO:0000256" key="4">
    <source>
        <dbReference type="SAM" id="SignalP"/>
    </source>
</evidence>
<dbReference type="SUPFAM" id="SSF49854">
    <property type="entry name" value="Spermadhesin, CUB domain"/>
    <property type="match status" value="1"/>
</dbReference>
<name>A0A1I7TVV8_9PELO</name>
<dbReference type="Proteomes" id="UP000095282">
    <property type="component" value="Unplaced"/>
</dbReference>
<evidence type="ECO:0000313" key="6">
    <source>
        <dbReference type="Proteomes" id="UP000095282"/>
    </source>
</evidence>
<dbReference type="AlphaFoldDB" id="A0A1I7TVV8"/>
<comment type="caution">
    <text evidence="3">Lacks conserved residue(s) required for the propagation of feature annotation.</text>
</comment>
<organism evidence="6 7">
    <name type="scientific">Caenorhabditis tropicalis</name>
    <dbReference type="NCBI Taxonomy" id="1561998"/>
    <lineage>
        <taxon>Eukaryota</taxon>
        <taxon>Metazoa</taxon>
        <taxon>Ecdysozoa</taxon>
        <taxon>Nematoda</taxon>
        <taxon>Chromadorea</taxon>
        <taxon>Rhabditida</taxon>
        <taxon>Rhabditina</taxon>
        <taxon>Rhabditomorpha</taxon>
        <taxon>Rhabditoidea</taxon>
        <taxon>Rhabditidae</taxon>
        <taxon>Peloderinae</taxon>
        <taxon>Caenorhabditis</taxon>
    </lineage>
</organism>
<dbReference type="PROSITE" id="PS01180">
    <property type="entry name" value="CUB"/>
    <property type="match status" value="1"/>
</dbReference>
<evidence type="ECO:0000256" key="2">
    <source>
        <dbReference type="ARBA" id="ARBA00023157"/>
    </source>
</evidence>
<evidence type="ECO:0000313" key="7">
    <source>
        <dbReference type="WBParaSite" id="Csp11.Scaffold629.g12307.t1"/>
    </source>
</evidence>
<keyword evidence="6" id="KW-1185">Reference proteome</keyword>
<dbReference type="PANTHER" id="PTHR24251">
    <property type="entry name" value="OVOCHYMASE-RELATED"/>
    <property type="match status" value="1"/>
</dbReference>
<reference evidence="7" key="1">
    <citation type="submission" date="2016-11" db="UniProtKB">
        <authorList>
            <consortium name="WormBaseParasite"/>
        </authorList>
    </citation>
    <scope>IDENTIFICATION</scope>
</reference>
<dbReference type="eggNOG" id="ENOG502T21J">
    <property type="taxonomic scope" value="Eukaryota"/>
</dbReference>
<keyword evidence="2" id="KW-1015">Disulfide bond</keyword>
<accession>A0A1I7TVV8</accession>
<keyword evidence="1" id="KW-0677">Repeat</keyword>
<dbReference type="WBParaSite" id="Csp11.Scaffold629.g12307.t1">
    <property type="protein sequence ID" value="Csp11.Scaffold629.g12307.t1"/>
    <property type="gene ID" value="Csp11.Scaffold629.g12307"/>
</dbReference>